<dbReference type="RefSeq" id="WP_346824703.1">
    <property type="nucleotide sequence ID" value="NZ_JBDKWZ010000030.1"/>
</dbReference>
<dbReference type="InterPro" id="IPR007048">
    <property type="entry name" value="IraD/Gp25-like"/>
</dbReference>
<dbReference type="SUPFAM" id="SSF160719">
    <property type="entry name" value="gpW/gp25-like"/>
    <property type="match status" value="1"/>
</dbReference>
<feature type="domain" description="IraD/Gp25-like" evidence="1">
    <location>
        <begin position="36"/>
        <end position="137"/>
    </location>
</feature>
<protein>
    <submittedName>
        <fullName evidence="2">GPW/gp25 family protein</fullName>
    </submittedName>
</protein>
<dbReference type="AlphaFoldDB" id="A0AAW9SFS5"/>
<keyword evidence="3" id="KW-1185">Reference proteome</keyword>
<comment type="caution">
    <text evidence="2">The sequence shown here is derived from an EMBL/GenBank/DDBJ whole genome shotgun (WGS) entry which is preliminary data.</text>
</comment>
<dbReference type="Pfam" id="PF04965">
    <property type="entry name" value="GPW_gp25"/>
    <property type="match status" value="1"/>
</dbReference>
<name>A0AAW9SFS5_9BACT</name>
<organism evidence="2 3">
    <name type="scientific">Rapidithrix thailandica</name>
    <dbReference type="NCBI Taxonomy" id="413964"/>
    <lineage>
        <taxon>Bacteria</taxon>
        <taxon>Pseudomonadati</taxon>
        <taxon>Bacteroidota</taxon>
        <taxon>Cytophagia</taxon>
        <taxon>Cytophagales</taxon>
        <taxon>Flammeovirgaceae</taxon>
        <taxon>Rapidithrix</taxon>
    </lineage>
</organism>
<dbReference type="Gene3D" id="3.10.450.40">
    <property type="match status" value="1"/>
</dbReference>
<sequence>MPKPNNIKEEIMQGTYYKTPIKFNHLFQKKELEKTSLEESIAQYINMVATSSFGECKFDETFGCRFWENDFDLLTDYQTLKGRISRDLKEAIVTHEKRLKLTEVDVQIKETQIGSPHATMRMKKKVSIYIKGFVRKTDRPFAFQGYFYVGPLSYL</sequence>
<gene>
    <name evidence="2" type="ORF">AAG747_28690</name>
</gene>
<dbReference type="Proteomes" id="UP001403385">
    <property type="component" value="Unassembled WGS sequence"/>
</dbReference>
<dbReference type="EMBL" id="JBDKWZ010000030">
    <property type="protein sequence ID" value="MEN7551926.1"/>
    <property type="molecule type" value="Genomic_DNA"/>
</dbReference>
<reference evidence="2 3" key="1">
    <citation type="submission" date="2024-04" db="EMBL/GenBank/DDBJ databases">
        <title>Novel genus in family Flammeovirgaceae.</title>
        <authorList>
            <person name="Nguyen T.H."/>
            <person name="Vuong T.Q."/>
            <person name="Le H."/>
            <person name="Kim S.-G."/>
        </authorList>
    </citation>
    <scope>NUCLEOTIDE SEQUENCE [LARGE SCALE GENOMIC DNA]</scope>
    <source>
        <strain evidence="2 3">JCM 23209</strain>
    </source>
</reference>
<accession>A0AAW9SFS5</accession>
<evidence type="ECO:0000313" key="2">
    <source>
        <dbReference type="EMBL" id="MEN7551926.1"/>
    </source>
</evidence>
<evidence type="ECO:0000259" key="1">
    <source>
        <dbReference type="Pfam" id="PF04965"/>
    </source>
</evidence>
<evidence type="ECO:0000313" key="3">
    <source>
        <dbReference type="Proteomes" id="UP001403385"/>
    </source>
</evidence>
<proteinExistence type="predicted"/>